<dbReference type="EMBL" id="VVYF01000007">
    <property type="protein sequence ID" value="KAA5492984.1"/>
    <property type="molecule type" value="Genomic_DNA"/>
</dbReference>
<organism evidence="1 2">
    <name type="scientific">Bacteroides caccae</name>
    <dbReference type="NCBI Taxonomy" id="47678"/>
    <lineage>
        <taxon>Bacteria</taxon>
        <taxon>Pseudomonadati</taxon>
        <taxon>Bacteroidota</taxon>
        <taxon>Bacteroidia</taxon>
        <taxon>Bacteroidales</taxon>
        <taxon>Bacteroidaceae</taxon>
        <taxon>Bacteroides</taxon>
    </lineage>
</organism>
<name>A0A6A1K0G2_9BACE</name>
<protein>
    <submittedName>
        <fullName evidence="1">Uncharacterized protein</fullName>
    </submittedName>
</protein>
<dbReference type="Proteomes" id="UP000491168">
    <property type="component" value="Unassembled WGS sequence"/>
</dbReference>
<dbReference type="Pfam" id="PF14466">
    <property type="entry name" value="PLCC"/>
    <property type="match status" value="1"/>
</dbReference>
<reference evidence="1 2" key="1">
    <citation type="journal article" date="2019" name="Nat. Med.">
        <title>A library of human gut bacterial isolates paired with longitudinal multiomics data enables mechanistic microbiome research.</title>
        <authorList>
            <person name="Poyet M."/>
            <person name="Groussin M."/>
            <person name="Gibbons S.M."/>
            <person name="Avila-Pacheco J."/>
            <person name="Jiang X."/>
            <person name="Kearney S.M."/>
            <person name="Perrotta A.R."/>
            <person name="Berdy B."/>
            <person name="Zhao S."/>
            <person name="Lieberman T.D."/>
            <person name="Swanson P.K."/>
            <person name="Smith M."/>
            <person name="Roesemann S."/>
            <person name="Alexander J.E."/>
            <person name="Rich S.A."/>
            <person name="Livny J."/>
            <person name="Vlamakis H."/>
            <person name="Clish C."/>
            <person name="Bullock K."/>
            <person name="Deik A."/>
            <person name="Scott J."/>
            <person name="Pierce K.A."/>
            <person name="Xavier R.J."/>
            <person name="Alm E.J."/>
        </authorList>
    </citation>
    <scope>NUCLEOTIDE SEQUENCE [LARGE SCALE GENOMIC DNA]</scope>
    <source>
        <strain evidence="1 2">BIOML-A21</strain>
    </source>
</reference>
<proteinExistence type="predicted"/>
<dbReference type="RefSeq" id="WP_149927846.1">
    <property type="nucleotide sequence ID" value="NZ_CAXSSI010000001.1"/>
</dbReference>
<comment type="caution">
    <text evidence="1">The sequence shown here is derived from an EMBL/GenBank/DDBJ whole genome shotgun (WGS) entry which is preliminary data.</text>
</comment>
<accession>A0A6A1K0G2</accession>
<evidence type="ECO:0000313" key="2">
    <source>
        <dbReference type="Proteomes" id="UP000491168"/>
    </source>
</evidence>
<dbReference type="InterPro" id="IPR025219">
    <property type="entry name" value="PLCC"/>
</dbReference>
<dbReference type="Gene3D" id="2.60.60.50">
    <property type="match status" value="1"/>
</dbReference>
<dbReference type="AlphaFoldDB" id="A0A6A1K0G2"/>
<gene>
    <name evidence="1" type="ORF">F2Y35_08920</name>
</gene>
<evidence type="ECO:0000313" key="1">
    <source>
        <dbReference type="EMBL" id="KAA5492984.1"/>
    </source>
</evidence>
<sequence length="116" mass="13251">MTKEEVLQHDKKFRYMLLSRMQSDCEYYLNYGNRNPKRLWAGDEQLAVPSVTLSTEGSAIEFAVSGGVVDGDDGAVNEPMHWVVVVRKNGKEIDRKTLTFEDGKEIATDDLKLYYK</sequence>